<dbReference type="Pfam" id="PF13879">
    <property type="entry name" value="Hmw_CFAP97"/>
    <property type="match status" value="1"/>
</dbReference>
<evidence type="ECO:0000313" key="3">
    <source>
        <dbReference type="EMBL" id="CAG5102127.1"/>
    </source>
</evidence>
<dbReference type="InterPro" id="IPR029488">
    <property type="entry name" value="Hmw/CFAP97"/>
</dbReference>
<evidence type="ECO:0000256" key="2">
    <source>
        <dbReference type="SAM" id="MobiDB-lite"/>
    </source>
</evidence>
<name>A0ABN7SIZ0_OIKDI</name>
<dbReference type="EMBL" id="OU015566">
    <property type="protein sequence ID" value="CAG5102127.1"/>
    <property type="molecule type" value="Genomic_DNA"/>
</dbReference>
<dbReference type="InterPro" id="IPR038792">
    <property type="entry name" value="CFAP97D1/2"/>
</dbReference>
<comment type="similarity">
    <text evidence="1">Belongs to the CFAP97 family.</text>
</comment>
<gene>
    <name evidence="3" type="ORF">OKIOD_LOCUS8920</name>
</gene>
<dbReference type="Proteomes" id="UP001158576">
    <property type="component" value="Chromosome 1"/>
</dbReference>
<evidence type="ECO:0000313" key="4">
    <source>
        <dbReference type="Proteomes" id="UP001158576"/>
    </source>
</evidence>
<protein>
    <submittedName>
        <fullName evidence="3">Oidioi.mRNA.OKI2018_I69.chr1.g155.t1.cds</fullName>
    </submittedName>
</protein>
<feature type="region of interest" description="Disordered" evidence="2">
    <location>
        <begin position="47"/>
        <end position="70"/>
    </location>
</feature>
<feature type="compositionally biased region" description="Low complexity" evidence="2">
    <location>
        <begin position="191"/>
        <end position="205"/>
    </location>
</feature>
<dbReference type="PANTHER" id="PTHR33768:SF3">
    <property type="entry name" value="MIP11318P"/>
    <property type="match status" value="1"/>
</dbReference>
<organism evidence="3 4">
    <name type="scientific">Oikopleura dioica</name>
    <name type="common">Tunicate</name>
    <dbReference type="NCBI Taxonomy" id="34765"/>
    <lineage>
        <taxon>Eukaryota</taxon>
        <taxon>Metazoa</taxon>
        <taxon>Chordata</taxon>
        <taxon>Tunicata</taxon>
        <taxon>Appendicularia</taxon>
        <taxon>Copelata</taxon>
        <taxon>Oikopleuridae</taxon>
        <taxon>Oikopleura</taxon>
    </lineage>
</organism>
<sequence length="205" mass="24348">MAVAQRHKSFPLITPTNNRYLAFKWDSHKYDVHRNRIANIRSTVDTRPPVTARTIPPTAPSRKSRISRERNSQIENENVKLLKKMVRINETGGRVDNRNQNQFSRSLNSWKRKQELDRIERENISILKRIALREPEYDQRLFEEDWLVHDQLSAAVARYPRRWWEFPKKSAPDLDRPNTGSHTYMRRRRSQSTSSSRPNTSAKSR</sequence>
<dbReference type="PANTHER" id="PTHR33768">
    <property type="entry name" value="MIP11318P"/>
    <property type="match status" value="1"/>
</dbReference>
<proteinExistence type="inferred from homology"/>
<feature type="region of interest" description="Disordered" evidence="2">
    <location>
        <begin position="168"/>
        <end position="205"/>
    </location>
</feature>
<keyword evidence="4" id="KW-1185">Reference proteome</keyword>
<reference evidence="3 4" key="1">
    <citation type="submission" date="2021-04" db="EMBL/GenBank/DDBJ databases">
        <authorList>
            <person name="Bliznina A."/>
        </authorList>
    </citation>
    <scope>NUCLEOTIDE SEQUENCE [LARGE SCALE GENOMIC DNA]</scope>
</reference>
<accession>A0ABN7SIZ0</accession>
<evidence type="ECO:0000256" key="1">
    <source>
        <dbReference type="ARBA" id="ARBA00008315"/>
    </source>
</evidence>